<dbReference type="AlphaFoldDB" id="A0AAD8NWE4"/>
<dbReference type="Gene3D" id="3.80.10.10">
    <property type="entry name" value="Ribonuclease Inhibitor"/>
    <property type="match status" value="2"/>
</dbReference>
<dbReference type="GO" id="GO:0006952">
    <property type="term" value="P:defense response"/>
    <property type="evidence" value="ECO:0007669"/>
    <property type="project" value="InterPro"/>
</dbReference>
<dbReference type="SUPFAM" id="SSF52200">
    <property type="entry name" value="Toll/Interleukin receptor TIR domain"/>
    <property type="match status" value="1"/>
</dbReference>
<name>A0AAD8NWE4_TARER</name>
<dbReference type="InterPro" id="IPR002182">
    <property type="entry name" value="NB-ARC"/>
</dbReference>
<feature type="signal peptide" evidence="4">
    <location>
        <begin position="1"/>
        <end position="32"/>
    </location>
</feature>
<organism evidence="6 7">
    <name type="scientific">Tagetes erecta</name>
    <name type="common">African marigold</name>
    <dbReference type="NCBI Taxonomy" id="13708"/>
    <lineage>
        <taxon>Eukaryota</taxon>
        <taxon>Viridiplantae</taxon>
        <taxon>Streptophyta</taxon>
        <taxon>Embryophyta</taxon>
        <taxon>Tracheophyta</taxon>
        <taxon>Spermatophyta</taxon>
        <taxon>Magnoliopsida</taxon>
        <taxon>eudicotyledons</taxon>
        <taxon>Gunneridae</taxon>
        <taxon>Pentapetalae</taxon>
        <taxon>asterids</taxon>
        <taxon>campanulids</taxon>
        <taxon>Asterales</taxon>
        <taxon>Asteraceae</taxon>
        <taxon>Asteroideae</taxon>
        <taxon>Heliantheae alliance</taxon>
        <taxon>Tageteae</taxon>
        <taxon>Tagetes</taxon>
    </lineage>
</organism>
<dbReference type="Pfam" id="PF23282">
    <property type="entry name" value="WHD_ROQ1"/>
    <property type="match status" value="1"/>
</dbReference>
<keyword evidence="3" id="KW-0520">NAD</keyword>
<keyword evidence="1" id="KW-0433">Leucine-rich repeat</keyword>
<dbReference type="GO" id="GO:0043531">
    <property type="term" value="F:ADP binding"/>
    <property type="evidence" value="ECO:0007669"/>
    <property type="project" value="InterPro"/>
</dbReference>
<evidence type="ECO:0000259" key="5">
    <source>
        <dbReference type="PROSITE" id="PS50104"/>
    </source>
</evidence>
<dbReference type="InterPro" id="IPR058192">
    <property type="entry name" value="WHD_ROQ1-like"/>
</dbReference>
<feature type="domain" description="TIR" evidence="5">
    <location>
        <begin position="52"/>
        <end position="241"/>
    </location>
</feature>
<dbReference type="Pfam" id="PF00931">
    <property type="entry name" value="NB-ARC"/>
    <property type="match status" value="1"/>
</dbReference>
<dbReference type="SMART" id="SM00255">
    <property type="entry name" value="TIR"/>
    <property type="match status" value="1"/>
</dbReference>
<evidence type="ECO:0000256" key="2">
    <source>
        <dbReference type="ARBA" id="ARBA00022737"/>
    </source>
</evidence>
<keyword evidence="7" id="KW-1185">Reference proteome</keyword>
<protein>
    <recommendedName>
        <fullName evidence="5">TIR domain-containing protein</fullName>
    </recommendedName>
</protein>
<evidence type="ECO:0000313" key="7">
    <source>
        <dbReference type="Proteomes" id="UP001229421"/>
    </source>
</evidence>
<keyword evidence="4" id="KW-0732">Signal</keyword>
<dbReference type="InterPro" id="IPR000157">
    <property type="entry name" value="TIR_dom"/>
</dbReference>
<dbReference type="Pfam" id="PF01582">
    <property type="entry name" value="TIR"/>
    <property type="match status" value="1"/>
</dbReference>
<evidence type="ECO:0000256" key="4">
    <source>
        <dbReference type="SAM" id="SignalP"/>
    </source>
</evidence>
<evidence type="ECO:0000313" key="6">
    <source>
        <dbReference type="EMBL" id="KAK1423993.1"/>
    </source>
</evidence>
<dbReference type="InterPro" id="IPR042197">
    <property type="entry name" value="Apaf_helical"/>
</dbReference>
<dbReference type="SUPFAM" id="SSF52540">
    <property type="entry name" value="P-loop containing nucleoside triphosphate hydrolases"/>
    <property type="match status" value="1"/>
</dbReference>
<dbReference type="InterPro" id="IPR027417">
    <property type="entry name" value="P-loop_NTPase"/>
</dbReference>
<dbReference type="FunFam" id="3.40.50.10140:FF:000007">
    <property type="entry name" value="Disease resistance protein (TIR-NBS-LRR class)"/>
    <property type="match status" value="1"/>
</dbReference>
<reference evidence="6" key="1">
    <citation type="journal article" date="2023" name="bioRxiv">
        <title>Improved chromosome-level genome assembly for marigold (Tagetes erecta).</title>
        <authorList>
            <person name="Jiang F."/>
            <person name="Yuan L."/>
            <person name="Wang S."/>
            <person name="Wang H."/>
            <person name="Xu D."/>
            <person name="Wang A."/>
            <person name="Fan W."/>
        </authorList>
    </citation>
    <scope>NUCLEOTIDE SEQUENCE</scope>
    <source>
        <strain evidence="6">WSJ</strain>
        <tissue evidence="6">Leaf</tissue>
    </source>
</reference>
<evidence type="ECO:0000256" key="3">
    <source>
        <dbReference type="ARBA" id="ARBA00023027"/>
    </source>
</evidence>
<sequence length="1224" mass="139749">MICPLSGCLTRHPLLLLSLLYCVLNKFGTTSCMLISMAFTSSSSSTSPPNPIKFDVFLSFRGEDTRHSFTDHLYESLLRAGLYTFRDNDTIDKGQVLAREIKAAINEARAYIIVLSENYANSRWCLDELCLILEQRRKFNHFVLPVFYHVDPSDIRKQRRRFDIDGSKWTPLTKVATLIGISKCLECFGIELERSRWREASMRRWKEALIEVANLTGMVLLGSRSETKFITEVVETVQCKMDLKRLSFPAHLTGMEVRVEVINSWFRNKQYNAIAICGMGGSGKTTLTQYVYNLNKQHFQSSSFIEVTGKQPDGLLGLQKQLLKDVLGGKKIRLSSVSEGTQKIEKVLVMKKALIVLDDIDQHEQLSALLGTRMFPTQSKIIITTRNLDINAWLASIFWTCWVHKVKLLNNFESLELLSYYAFRSKTPMKDFKELAVQLAHYCGGNPLAIKVLGSSLFVNDEDPQTINYMIGIWRSRMNSLNSLRGNIHFKIQGVLRTSFDSLPHPSDRELLLHIACFCVGEYSRHVEMILEDELYAKSGILTLVNRCFLTILPNGKLMMHQLLQEMGRNVVCEESKDPAKRSRVWHDAESYRVLRKGVGSDTIEGLSLDMRNVEQGMRSEAVPLKTSLFANMDRLKLLQLKYVKLSGSYDKFPELIWLCWHGCPLLTMPSGLLMSSLVAIDMSYGHMEVFEAPTVLNSLKILNLKGCDKLVSLRNLYRLHKLNILELWNCSSLTHLCKSIGDLESLSRLGLTGCTKLWKYVNQPGRMMLPDQHLFSLPQSLTWLDLSNSNLEFNNDVSMAFHGQSFFDLHLAANPFKYLPNNIDLKMFRILNLYSCSNLKSLPCIPSTLEELYIDWCTSLERVTFQSGRFSLRVCSYECCFKLFEIQGLFKLVPIAKINAADMGHLQWIKSYEDHKVDLVGDDITKGNVWHTQMLYEFGIVSTYLQGIKDQILLTYKHTSSSNRLSFCVPYQNEKNRIRGLDVSFLYRSSGSKDKDAWNLWAKVSNISKGITWVYNPVVYCKPKGDEDVVWISYWPIGNILDDGDEVSVDIYVEEGMIIVCGCGASIAYMDSEVDEIDKCENEEEEVIGGDLSEFEVNTGCYYLCRRDAFGLETSYWLKKFFGDDFHYTDSQGWRKTHQSVRSRELRDYASTFHRIIEVGVSLNSESEIGKIEKEVSSLAGVESVSSHKEIGKLIVTGYVDPVEVATCVRQFDNMLSFKIIFE</sequence>
<dbReference type="PANTHER" id="PTHR11017">
    <property type="entry name" value="LEUCINE-RICH REPEAT-CONTAINING PROTEIN"/>
    <property type="match status" value="1"/>
</dbReference>
<dbReference type="Gene3D" id="3.30.70.100">
    <property type="match status" value="1"/>
</dbReference>
<dbReference type="InterPro" id="IPR056845">
    <property type="entry name" value="LRR_Zer-1"/>
</dbReference>
<dbReference type="Gene3D" id="3.40.50.300">
    <property type="entry name" value="P-loop containing nucleotide triphosphate hydrolases"/>
    <property type="match status" value="1"/>
</dbReference>
<proteinExistence type="predicted"/>
<dbReference type="SUPFAM" id="SSF52058">
    <property type="entry name" value="L domain-like"/>
    <property type="match status" value="1"/>
</dbReference>
<dbReference type="Proteomes" id="UP001229421">
    <property type="component" value="Unassembled WGS sequence"/>
</dbReference>
<evidence type="ECO:0000256" key="1">
    <source>
        <dbReference type="ARBA" id="ARBA00022614"/>
    </source>
</evidence>
<dbReference type="InterPro" id="IPR032675">
    <property type="entry name" value="LRR_dom_sf"/>
</dbReference>
<accession>A0AAD8NWE4</accession>
<dbReference type="EMBL" id="JAUHHV010000005">
    <property type="protein sequence ID" value="KAK1423993.1"/>
    <property type="molecule type" value="Genomic_DNA"/>
</dbReference>
<keyword evidence="2" id="KW-0677">Repeat</keyword>
<feature type="chain" id="PRO_5042056219" description="TIR domain-containing protein" evidence="4">
    <location>
        <begin position="33"/>
        <end position="1224"/>
    </location>
</feature>
<comment type="caution">
    <text evidence="6">The sequence shown here is derived from an EMBL/GenBank/DDBJ whole genome shotgun (WGS) entry which is preliminary data.</text>
</comment>
<dbReference type="InterPro" id="IPR035897">
    <property type="entry name" value="Toll_tir_struct_dom_sf"/>
</dbReference>
<dbReference type="PRINTS" id="PR00364">
    <property type="entry name" value="DISEASERSIST"/>
</dbReference>
<dbReference type="GO" id="GO:0007165">
    <property type="term" value="P:signal transduction"/>
    <property type="evidence" value="ECO:0007669"/>
    <property type="project" value="InterPro"/>
</dbReference>
<dbReference type="InterPro" id="IPR044974">
    <property type="entry name" value="Disease_R_plants"/>
</dbReference>
<dbReference type="PANTHER" id="PTHR11017:SF492">
    <property type="entry name" value="TIR DOMAIN, P-LOOP CONTAINING NUCLEOSIDE TRIPHOSPHATE HYDROLASE"/>
    <property type="match status" value="1"/>
</dbReference>
<dbReference type="Gene3D" id="1.10.8.430">
    <property type="entry name" value="Helical domain of apoptotic protease-activating factors"/>
    <property type="match status" value="1"/>
</dbReference>
<dbReference type="Gene3D" id="3.40.50.10140">
    <property type="entry name" value="Toll/interleukin-1 receptor homology (TIR) domain"/>
    <property type="match status" value="1"/>
</dbReference>
<dbReference type="Pfam" id="PF25013">
    <property type="entry name" value="LRR_Zer-1"/>
    <property type="match status" value="1"/>
</dbReference>
<dbReference type="PROSITE" id="PS50104">
    <property type="entry name" value="TIR"/>
    <property type="match status" value="1"/>
</dbReference>
<gene>
    <name evidence="6" type="ORF">QVD17_19304</name>
</gene>